<feature type="domain" description="Type ISP restriction-modification enzyme coupler" evidence="1">
    <location>
        <begin position="3"/>
        <end position="50"/>
    </location>
</feature>
<gene>
    <name evidence="2" type="ORF">TRN7648_04102</name>
</gene>
<sequence>MDEPETKARETCDALLAELRDDLNGSISEQDAIEVLAQHLITRSVFKALSTGWTCHVFVPPQVLV</sequence>
<keyword evidence="2" id="KW-0067">ATP-binding</keyword>
<dbReference type="EMBL" id="CYSE01000016">
    <property type="protein sequence ID" value="CUH82560.1"/>
    <property type="molecule type" value="Genomic_DNA"/>
</dbReference>
<evidence type="ECO:0000313" key="3">
    <source>
        <dbReference type="Proteomes" id="UP000054935"/>
    </source>
</evidence>
<dbReference type="GO" id="GO:0004386">
    <property type="term" value="F:helicase activity"/>
    <property type="evidence" value="ECO:0007669"/>
    <property type="project" value="UniProtKB-KW"/>
</dbReference>
<accession>A0A0P1GKA3</accession>
<dbReference type="InterPro" id="IPR053980">
    <property type="entry name" value="ISP_coupler"/>
</dbReference>
<name>A0A0P1GKA3_9RHOB</name>
<protein>
    <submittedName>
        <fullName evidence="2">Putative helicase</fullName>
    </submittedName>
</protein>
<dbReference type="RefSeq" id="WP_058249452.1">
    <property type="nucleotide sequence ID" value="NZ_CYSE01000016.1"/>
</dbReference>
<keyword evidence="2" id="KW-0378">Hydrolase</keyword>
<keyword evidence="2" id="KW-0547">Nucleotide-binding</keyword>
<evidence type="ECO:0000259" key="1">
    <source>
        <dbReference type="Pfam" id="PF22240"/>
    </source>
</evidence>
<dbReference type="AlphaFoldDB" id="A0A0P1GKA3"/>
<dbReference type="Proteomes" id="UP000054935">
    <property type="component" value="Unassembled WGS sequence"/>
</dbReference>
<proteinExistence type="predicted"/>
<keyword evidence="3" id="KW-1185">Reference proteome</keyword>
<evidence type="ECO:0000313" key="2">
    <source>
        <dbReference type="EMBL" id="CUH82560.1"/>
    </source>
</evidence>
<reference evidence="2 3" key="1">
    <citation type="submission" date="2015-09" db="EMBL/GenBank/DDBJ databases">
        <authorList>
            <consortium name="Swine Surveillance"/>
        </authorList>
    </citation>
    <scope>NUCLEOTIDE SEQUENCE [LARGE SCALE GENOMIC DNA]</scope>
    <source>
        <strain evidence="2 3">CECT 7648</strain>
    </source>
</reference>
<organism evidence="2 3">
    <name type="scientific">Tropicibacter naphthalenivorans</name>
    <dbReference type="NCBI Taxonomy" id="441103"/>
    <lineage>
        <taxon>Bacteria</taxon>
        <taxon>Pseudomonadati</taxon>
        <taxon>Pseudomonadota</taxon>
        <taxon>Alphaproteobacteria</taxon>
        <taxon>Rhodobacterales</taxon>
        <taxon>Roseobacteraceae</taxon>
        <taxon>Tropicibacter</taxon>
    </lineage>
</organism>
<dbReference type="Pfam" id="PF22240">
    <property type="entry name" value="ISP_coupler"/>
    <property type="match status" value="1"/>
</dbReference>
<keyword evidence="2" id="KW-0347">Helicase</keyword>